<comment type="caution">
    <text evidence="1">The sequence shown here is derived from an EMBL/GenBank/DDBJ whole genome shotgun (WGS) entry which is preliminary data.</text>
</comment>
<dbReference type="Proteomes" id="UP001158048">
    <property type="component" value="Unassembled WGS sequence"/>
</dbReference>
<protein>
    <submittedName>
        <fullName evidence="1">Uncharacterized protein</fullName>
    </submittedName>
</protein>
<gene>
    <name evidence="1" type="ORF">SAMN04488483_1027</name>
</gene>
<sequence>MSEKKPPGDGKTVVSPAPADPISTLDYAPPGVVEVDANWVILDVAHQNGLTVIVPRWDSPSPDELPNELYLYLNGTEVFHDTYISPLTQLEFRPIIDSKYFSIDGTYRLTYETVTTGNHAYSDPRDLTVRRLPVVLLPEPVYPAATLWGYLNCFTQPPIWVVVIVRVPLPTKTTWQVDDELHLFWAGYETLNGSGTALFSHTVIKTLTAQDVIGDYEFRITDFKNFIEPLEKDASVRAVYSIYRKGVLVAESSAGLVKIDRAIPGESHFCGP</sequence>
<dbReference type="EMBL" id="FXUY01000001">
    <property type="protein sequence ID" value="SMQ23526.1"/>
    <property type="molecule type" value="Genomic_DNA"/>
</dbReference>
<proteinExistence type="predicted"/>
<organism evidence="1 2">
    <name type="scientific">Pseudomonas helmanticensis</name>
    <dbReference type="NCBI Taxonomy" id="1471381"/>
    <lineage>
        <taxon>Bacteria</taxon>
        <taxon>Pseudomonadati</taxon>
        <taxon>Pseudomonadota</taxon>
        <taxon>Gammaproteobacteria</taxon>
        <taxon>Pseudomonadales</taxon>
        <taxon>Pseudomonadaceae</taxon>
        <taxon>Pseudomonas</taxon>
    </lineage>
</organism>
<reference evidence="1" key="1">
    <citation type="submission" date="2017-05" db="EMBL/GenBank/DDBJ databases">
        <authorList>
            <person name="Varghese N."/>
            <person name="Submissions S."/>
        </authorList>
    </citation>
    <scope>NUCLEOTIDE SEQUENCE</scope>
    <source>
        <strain evidence="1">LMG 28168</strain>
    </source>
</reference>
<evidence type="ECO:0000313" key="1">
    <source>
        <dbReference type="EMBL" id="SMQ23526.1"/>
    </source>
</evidence>
<accession>A0ACD2U1L6</accession>
<keyword evidence="2" id="KW-1185">Reference proteome</keyword>
<name>A0ACD2U1L6_9PSED</name>
<evidence type="ECO:0000313" key="2">
    <source>
        <dbReference type="Proteomes" id="UP001158048"/>
    </source>
</evidence>